<dbReference type="InterPro" id="IPR021975">
    <property type="entry name" value="Rifampin_Arr"/>
</dbReference>
<sequence length="141" mass="15513">MTDPAPFEVFDPGIYLHGTKAVLEPGELLLPGRPSNFEADGALSHVYVTQTLAAAAWGAQLARGDGAGHIYIVEPTGELQDDPNVTDKRFPGNPTRSYRTREPVRVIRELEDWPRHSAESVQAMRDGLAALDERQEAHIID</sequence>
<dbReference type="Gene3D" id="3.20.170.40">
    <property type="entry name" value="Rifampin ADP-ribosyltransferase domain"/>
    <property type="match status" value="1"/>
</dbReference>
<evidence type="ECO:0000313" key="3">
    <source>
        <dbReference type="EMBL" id="HJB10802.1"/>
    </source>
</evidence>
<dbReference type="EMBL" id="DWZH01000077">
    <property type="protein sequence ID" value="HJB10802.1"/>
    <property type="molecule type" value="Genomic_DNA"/>
</dbReference>
<dbReference type="NCBIfam" id="NF033144">
    <property type="entry name" value="rifampin_ARR"/>
    <property type="match status" value="1"/>
</dbReference>
<proteinExistence type="predicted"/>
<evidence type="ECO:0000259" key="2">
    <source>
        <dbReference type="Pfam" id="PF12120"/>
    </source>
</evidence>
<reference evidence="3" key="1">
    <citation type="journal article" date="2021" name="PeerJ">
        <title>Extensive microbial diversity within the chicken gut microbiome revealed by metagenomics and culture.</title>
        <authorList>
            <person name="Gilroy R."/>
            <person name="Ravi A."/>
            <person name="Getino M."/>
            <person name="Pursley I."/>
            <person name="Horton D.L."/>
            <person name="Alikhan N.F."/>
            <person name="Baker D."/>
            <person name="Gharbi K."/>
            <person name="Hall N."/>
            <person name="Watson M."/>
            <person name="Adriaenssens E.M."/>
            <person name="Foster-Nyarko E."/>
            <person name="Jarju S."/>
            <person name="Secka A."/>
            <person name="Antonio M."/>
            <person name="Oren A."/>
            <person name="Chaudhuri R.R."/>
            <person name="La Ragione R."/>
            <person name="Hildebrand F."/>
            <person name="Pallen M.J."/>
        </authorList>
    </citation>
    <scope>NUCLEOTIDE SEQUENCE</scope>
    <source>
        <strain evidence="3">ChiHjej13B12-24818</strain>
    </source>
</reference>
<name>A0A9D2LDR4_9MICO</name>
<accession>A0A9D2LDR4</accession>
<feature type="region of interest" description="Disordered" evidence="1">
    <location>
        <begin position="78"/>
        <end position="98"/>
    </location>
</feature>
<reference evidence="3" key="2">
    <citation type="submission" date="2021-04" db="EMBL/GenBank/DDBJ databases">
        <authorList>
            <person name="Gilroy R."/>
        </authorList>
    </citation>
    <scope>NUCLEOTIDE SEQUENCE</scope>
    <source>
        <strain evidence="3">ChiHjej13B12-24818</strain>
    </source>
</reference>
<evidence type="ECO:0000256" key="1">
    <source>
        <dbReference type="SAM" id="MobiDB-lite"/>
    </source>
</evidence>
<dbReference type="InterPro" id="IPR038611">
    <property type="entry name" value="Arr_sf"/>
</dbReference>
<protein>
    <submittedName>
        <fullName evidence="3">NAD(+)--rifampin ADP-ribosyltransferase</fullName>
    </submittedName>
</protein>
<comment type="caution">
    <text evidence="3">The sequence shown here is derived from an EMBL/GenBank/DDBJ whole genome shotgun (WGS) entry which is preliminary data.</text>
</comment>
<dbReference type="Pfam" id="PF12120">
    <property type="entry name" value="Arr-ms"/>
    <property type="match status" value="1"/>
</dbReference>
<gene>
    <name evidence="3" type="primary">arr</name>
    <name evidence="3" type="ORF">H9786_09800</name>
</gene>
<dbReference type="Proteomes" id="UP000823823">
    <property type="component" value="Unassembled WGS sequence"/>
</dbReference>
<organism evidence="3 4">
    <name type="scientific">Candidatus Brachybacterium merdavium</name>
    <dbReference type="NCBI Taxonomy" id="2838513"/>
    <lineage>
        <taxon>Bacteria</taxon>
        <taxon>Bacillati</taxon>
        <taxon>Actinomycetota</taxon>
        <taxon>Actinomycetes</taxon>
        <taxon>Micrococcales</taxon>
        <taxon>Dermabacteraceae</taxon>
        <taxon>Brachybacterium</taxon>
    </lineage>
</organism>
<feature type="domain" description="Rifampin ADP-ribosyltransferase" evidence="2">
    <location>
        <begin position="15"/>
        <end position="113"/>
    </location>
</feature>
<evidence type="ECO:0000313" key="4">
    <source>
        <dbReference type="Proteomes" id="UP000823823"/>
    </source>
</evidence>
<dbReference type="AlphaFoldDB" id="A0A9D2LDR4"/>